<sequence length="250" mass="29008">MEFTPIKKRKRIYQTIIQQIQESIANQYILPGEKLPSERALAEMFGVSRTSVKEAVTVLESSGIITVWPGVGMFVNEAPRQDLLQKFSEVVERRNSDFINLLELRQSIEGDAAYYAAKRMTEMQREKLTTIYNDLLEVEKMGRIALDEDYAFHFCIVESSNNPIMVDVINLVADKIRKNVKESREHSTKDDVLNHRVMLEHKNIFTAIKEKKPEEAKLAMWEHHQNIKERYIQRTEVGDEDEARGVSHIT</sequence>
<dbReference type="InterPro" id="IPR000524">
    <property type="entry name" value="Tscrpt_reg_HTH_GntR"/>
</dbReference>
<reference evidence="6" key="1">
    <citation type="journal article" date="2019" name="Int. J. Syst. Evol. Microbiol.">
        <title>The Global Catalogue of Microorganisms (GCM) 10K type strain sequencing project: providing services to taxonomists for standard genome sequencing and annotation.</title>
        <authorList>
            <consortium name="The Broad Institute Genomics Platform"/>
            <consortium name="The Broad Institute Genome Sequencing Center for Infectious Disease"/>
            <person name="Wu L."/>
            <person name="Ma J."/>
        </authorList>
    </citation>
    <scope>NUCLEOTIDE SEQUENCE [LARGE SCALE GENOMIC DNA]</scope>
    <source>
        <strain evidence="6">CGMCC 1.12376</strain>
    </source>
</reference>
<dbReference type="CDD" id="cd07377">
    <property type="entry name" value="WHTH_GntR"/>
    <property type="match status" value="1"/>
</dbReference>
<dbReference type="SUPFAM" id="SSF48008">
    <property type="entry name" value="GntR ligand-binding domain-like"/>
    <property type="match status" value="1"/>
</dbReference>
<keyword evidence="3" id="KW-0804">Transcription</keyword>
<dbReference type="InterPro" id="IPR008920">
    <property type="entry name" value="TF_FadR/GntR_C"/>
</dbReference>
<organism evidence="5 6">
    <name type="scientific">Oceanobacillus luteolus</name>
    <dbReference type="NCBI Taxonomy" id="1274358"/>
    <lineage>
        <taxon>Bacteria</taxon>
        <taxon>Bacillati</taxon>
        <taxon>Bacillota</taxon>
        <taxon>Bacilli</taxon>
        <taxon>Bacillales</taxon>
        <taxon>Bacillaceae</taxon>
        <taxon>Oceanobacillus</taxon>
    </lineage>
</organism>
<evidence type="ECO:0000259" key="4">
    <source>
        <dbReference type="PROSITE" id="PS50949"/>
    </source>
</evidence>
<evidence type="ECO:0000313" key="6">
    <source>
        <dbReference type="Proteomes" id="UP001597221"/>
    </source>
</evidence>
<dbReference type="Pfam" id="PF00392">
    <property type="entry name" value="GntR"/>
    <property type="match status" value="1"/>
</dbReference>
<dbReference type="InterPro" id="IPR011711">
    <property type="entry name" value="GntR_C"/>
</dbReference>
<keyword evidence="6" id="KW-1185">Reference proteome</keyword>
<dbReference type="SUPFAM" id="SSF46785">
    <property type="entry name" value="Winged helix' DNA-binding domain"/>
    <property type="match status" value="1"/>
</dbReference>
<dbReference type="PANTHER" id="PTHR43537">
    <property type="entry name" value="TRANSCRIPTIONAL REGULATOR, GNTR FAMILY"/>
    <property type="match status" value="1"/>
</dbReference>
<dbReference type="InterPro" id="IPR036388">
    <property type="entry name" value="WH-like_DNA-bd_sf"/>
</dbReference>
<keyword evidence="1" id="KW-0805">Transcription regulation</keyword>
<proteinExistence type="predicted"/>
<accession>A0ABW4HUG9</accession>
<dbReference type="Pfam" id="PF07729">
    <property type="entry name" value="FCD"/>
    <property type="match status" value="1"/>
</dbReference>
<dbReference type="SMART" id="SM00345">
    <property type="entry name" value="HTH_GNTR"/>
    <property type="match status" value="1"/>
</dbReference>
<dbReference type="PROSITE" id="PS50949">
    <property type="entry name" value="HTH_GNTR"/>
    <property type="match status" value="1"/>
</dbReference>
<keyword evidence="2" id="KW-0238">DNA-binding</keyword>
<dbReference type="EMBL" id="JBHUDE010000152">
    <property type="protein sequence ID" value="MFD1609269.1"/>
    <property type="molecule type" value="Genomic_DNA"/>
</dbReference>
<dbReference type="InterPro" id="IPR036390">
    <property type="entry name" value="WH_DNA-bd_sf"/>
</dbReference>
<dbReference type="SMART" id="SM00895">
    <property type="entry name" value="FCD"/>
    <property type="match status" value="1"/>
</dbReference>
<comment type="caution">
    <text evidence="5">The sequence shown here is derived from an EMBL/GenBank/DDBJ whole genome shotgun (WGS) entry which is preliminary data.</text>
</comment>
<evidence type="ECO:0000256" key="1">
    <source>
        <dbReference type="ARBA" id="ARBA00023015"/>
    </source>
</evidence>
<evidence type="ECO:0000313" key="5">
    <source>
        <dbReference type="EMBL" id="MFD1609269.1"/>
    </source>
</evidence>
<gene>
    <name evidence="5" type="ORF">ACFSBH_16755</name>
</gene>
<dbReference type="Gene3D" id="1.20.120.530">
    <property type="entry name" value="GntR ligand-binding domain-like"/>
    <property type="match status" value="1"/>
</dbReference>
<dbReference type="Proteomes" id="UP001597221">
    <property type="component" value="Unassembled WGS sequence"/>
</dbReference>
<dbReference type="RefSeq" id="WP_379598694.1">
    <property type="nucleotide sequence ID" value="NZ_JBHUDE010000152.1"/>
</dbReference>
<evidence type="ECO:0000256" key="2">
    <source>
        <dbReference type="ARBA" id="ARBA00023125"/>
    </source>
</evidence>
<evidence type="ECO:0000256" key="3">
    <source>
        <dbReference type="ARBA" id="ARBA00023163"/>
    </source>
</evidence>
<dbReference type="Gene3D" id="1.10.10.10">
    <property type="entry name" value="Winged helix-like DNA-binding domain superfamily/Winged helix DNA-binding domain"/>
    <property type="match status" value="1"/>
</dbReference>
<dbReference type="PRINTS" id="PR00035">
    <property type="entry name" value="HTHGNTR"/>
</dbReference>
<feature type="domain" description="HTH gntR-type" evidence="4">
    <location>
        <begin position="10"/>
        <end position="78"/>
    </location>
</feature>
<protein>
    <submittedName>
        <fullName evidence="5">FadR/GntR family transcriptional regulator</fullName>
    </submittedName>
</protein>
<name>A0ABW4HUG9_9BACI</name>
<dbReference type="PANTHER" id="PTHR43537:SF5">
    <property type="entry name" value="UXU OPERON TRANSCRIPTIONAL REGULATOR"/>
    <property type="match status" value="1"/>
</dbReference>